<dbReference type="Pfam" id="PF00575">
    <property type="entry name" value="S1"/>
    <property type="match status" value="1"/>
</dbReference>
<dbReference type="Pfam" id="PF03876">
    <property type="entry name" value="SHS2_Rpb7-N"/>
    <property type="match status" value="1"/>
</dbReference>
<gene>
    <name evidence="4" type="primary">rpo7</name>
    <name evidence="4" type="synonym">rpoE</name>
    <name evidence="6" type="ordered locus">Tpen_0415</name>
</gene>
<dbReference type="InterPro" id="IPR036898">
    <property type="entry name" value="RNA_pol_Rpb7-like_N_sf"/>
</dbReference>
<dbReference type="SUPFAM" id="SSF50249">
    <property type="entry name" value="Nucleic acid-binding proteins"/>
    <property type="match status" value="1"/>
</dbReference>
<dbReference type="PROSITE" id="PS50126">
    <property type="entry name" value="S1"/>
    <property type="match status" value="1"/>
</dbReference>
<keyword evidence="3 4" id="KW-0804">Transcription</keyword>
<evidence type="ECO:0000313" key="6">
    <source>
        <dbReference type="EMBL" id="ABL77824.1"/>
    </source>
</evidence>
<dbReference type="PANTHER" id="PTHR12709:SF4">
    <property type="entry name" value="DNA-DIRECTED RNA POLYMERASE II SUBUNIT RPB7"/>
    <property type="match status" value="1"/>
</dbReference>
<dbReference type="SMART" id="SM00316">
    <property type="entry name" value="S1"/>
    <property type="match status" value="1"/>
</dbReference>
<comment type="subcellular location">
    <subcellularLocation>
        <location evidence="4">Cytoplasm</location>
    </subcellularLocation>
</comment>
<evidence type="ECO:0000256" key="1">
    <source>
        <dbReference type="ARBA" id="ARBA00009307"/>
    </source>
</evidence>
<dbReference type="CDD" id="cd04331">
    <property type="entry name" value="RNAP_E_N"/>
    <property type="match status" value="1"/>
</dbReference>
<dbReference type="EC" id="2.7.7.6" evidence="4"/>
<dbReference type="NCBIfam" id="NF006333">
    <property type="entry name" value="PRK08563.1"/>
    <property type="match status" value="1"/>
</dbReference>
<dbReference type="GO" id="GO:0000428">
    <property type="term" value="C:DNA-directed RNA polymerase complex"/>
    <property type="evidence" value="ECO:0007669"/>
    <property type="project" value="UniProtKB-KW"/>
</dbReference>
<dbReference type="KEGG" id="tpe:Tpen_0415"/>
<proteinExistence type="inferred from homology"/>
<dbReference type="HAMAP" id="MF_00865">
    <property type="entry name" value="RNApol_arch_Rpo7"/>
    <property type="match status" value="1"/>
</dbReference>
<dbReference type="InterPro" id="IPR012340">
    <property type="entry name" value="NA-bd_OB-fold"/>
</dbReference>
<feature type="domain" description="S1 motif" evidence="5">
    <location>
        <begin position="109"/>
        <end position="195"/>
    </location>
</feature>
<keyword evidence="4 6" id="KW-0808">Transferase</keyword>
<dbReference type="STRING" id="368408.Tpen_0415"/>
<comment type="function">
    <text evidence="4">DNA-dependent RNA polymerase (RNAP) catalyzes the transcription of DNA into RNA using the four ribonucleoside triphosphates as substrates.</text>
</comment>
<dbReference type="Gene3D" id="2.40.50.140">
    <property type="entry name" value="Nucleic acid-binding proteins"/>
    <property type="match status" value="1"/>
</dbReference>
<dbReference type="EMBL" id="CP000505">
    <property type="protein sequence ID" value="ABL77824.1"/>
    <property type="molecule type" value="Genomic_DNA"/>
</dbReference>
<dbReference type="GO" id="GO:0003899">
    <property type="term" value="F:DNA-directed RNA polymerase activity"/>
    <property type="evidence" value="ECO:0007669"/>
    <property type="project" value="UniProtKB-UniRule"/>
</dbReference>
<dbReference type="Proteomes" id="UP000000641">
    <property type="component" value="Chromosome"/>
</dbReference>
<evidence type="ECO:0000256" key="4">
    <source>
        <dbReference type="HAMAP-Rule" id="MF_00865"/>
    </source>
</evidence>
<organism evidence="6 7">
    <name type="scientific">Thermofilum pendens (strain DSM 2475 / Hrk 5)</name>
    <dbReference type="NCBI Taxonomy" id="368408"/>
    <lineage>
        <taxon>Archaea</taxon>
        <taxon>Thermoproteota</taxon>
        <taxon>Thermoprotei</taxon>
        <taxon>Thermofilales</taxon>
        <taxon>Thermofilaceae</taxon>
        <taxon>Thermofilum</taxon>
    </lineage>
</organism>
<sequence>MRPPGKGVPASSARCVIFFTARSSNWLVYKLVEFADVIRIPPRLFGQPLKEASLEILKESFEGRVVQGVGLVISILDAEVSEEGFLTWGDGASYHEARFTALVFSPVNNEVVEGEVDLVENIGLTVRLGPVEGFVHKSQIYPSRNITYDRENGVVIIQDEKGTRTIRKGDVVRGRVVGVSYDEQRGQLKIRLTMRQPYLGKREFIMEMIEKSKAGGQGAGKA</sequence>
<dbReference type="InterPro" id="IPR003029">
    <property type="entry name" value="S1_domain"/>
</dbReference>
<dbReference type="InterPro" id="IPR004519">
    <property type="entry name" value="RNAP_E/RPC8"/>
</dbReference>
<dbReference type="EnsemblBacteria" id="ABL77824">
    <property type="protein sequence ID" value="ABL77824"/>
    <property type="gene ID" value="Tpen_0415"/>
</dbReference>
<name>A1RX94_THEPD</name>
<evidence type="ECO:0000256" key="2">
    <source>
        <dbReference type="ARBA" id="ARBA00022478"/>
    </source>
</evidence>
<comment type="domain">
    <text evidence="4">Forms 2 domains with an elongated structure; Rpo4 packs into the hinge region between the 2 domains.</text>
</comment>
<dbReference type="Gene3D" id="3.30.1490.120">
    <property type="entry name" value="RNA polymerase Rpb7-like, N-terminal domain"/>
    <property type="match status" value="1"/>
</dbReference>
<reference evidence="7" key="1">
    <citation type="journal article" date="2008" name="J. Bacteriol.">
        <title>Genome sequence of Thermofilum pendens reveals an exceptional loss of biosynthetic pathways without genome reduction.</title>
        <authorList>
            <person name="Anderson I."/>
            <person name="Rodriguez J."/>
            <person name="Susanti D."/>
            <person name="Porat I."/>
            <person name="Reich C."/>
            <person name="Ulrich L.E."/>
            <person name="Elkins J.G."/>
            <person name="Mavromatis K."/>
            <person name="Lykidis A."/>
            <person name="Kim E."/>
            <person name="Thompson L.S."/>
            <person name="Nolan M."/>
            <person name="Land M."/>
            <person name="Copeland A."/>
            <person name="Lapidus A."/>
            <person name="Lucas S."/>
            <person name="Detter C."/>
            <person name="Zhulin I.B."/>
            <person name="Olsen G.J."/>
            <person name="Whitman W."/>
            <person name="Mukhopadhyay B."/>
            <person name="Bristow J."/>
            <person name="Kyrpides N."/>
        </authorList>
    </citation>
    <scope>NUCLEOTIDE SEQUENCE [LARGE SCALE GENOMIC DNA]</scope>
    <source>
        <strain evidence="7">DSM 2475 / Hrk 5</strain>
    </source>
</reference>
<dbReference type="eggNOG" id="arCOG00675">
    <property type="taxonomic scope" value="Archaea"/>
</dbReference>
<evidence type="ECO:0000256" key="3">
    <source>
        <dbReference type="ARBA" id="ARBA00023163"/>
    </source>
</evidence>
<protein>
    <recommendedName>
        <fullName evidence="4">DNA-directed RNA polymerase subunit Rpo7</fullName>
        <ecNumber evidence="4">2.7.7.6</ecNumber>
    </recommendedName>
    <alternativeName>
        <fullName evidence="4">DNA-directed RNA polymerase subunit E</fullName>
    </alternativeName>
</protein>
<accession>A1RX94</accession>
<dbReference type="HOGENOM" id="CLU_117966_0_0_2"/>
<dbReference type="AlphaFoldDB" id="A1RX94"/>
<evidence type="ECO:0000259" key="5">
    <source>
        <dbReference type="PROSITE" id="PS50126"/>
    </source>
</evidence>
<comment type="similarity">
    <text evidence="1 4">Belongs to the eukaryotic RPB7/RPC8 RNA polymerase subunit family.</text>
</comment>
<keyword evidence="4" id="KW-0963">Cytoplasm</keyword>
<keyword evidence="2 4" id="KW-0240">DNA-directed RNA polymerase</keyword>
<dbReference type="GO" id="GO:0005737">
    <property type="term" value="C:cytoplasm"/>
    <property type="evidence" value="ECO:0007669"/>
    <property type="project" value="UniProtKB-SubCell"/>
</dbReference>
<keyword evidence="7" id="KW-1185">Reference proteome</keyword>
<keyword evidence="4 6" id="KW-0548">Nucleotidyltransferase</keyword>
<dbReference type="InterPro" id="IPR005576">
    <property type="entry name" value="Rpb7-like_N"/>
</dbReference>
<comment type="subunit">
    <text evidence="4">Part of the RNA polymerase complex. Forms a stalk with Rpo4 that extends from the main structure.</text>
</comment>
<dbReference type="InterPro" id="IPR045113">
    <property type="entry name" value="Rpb7-like"/>
</dbReference>
<dbReference type="PANTHER" id="PTHR12709">
    <property type="entry name" value="DNA-DIRECTED RNA POLYMERASE II, III"/>
    <property type="match status" value="1"/>
</dbReference>
<dbReference type="GO" id="GO:0006352">
    <property type="term" value="P:DNA-templated transcription initiation"/>
    <property type="evidence" value="ECO:0007669"/>
    <property type="project" value="InterPro"/>
</dbReference>
<dbReference type="SUPFAM" id="SSF88798">
    <property type="entry name" value="N-terminal, heterodimerisation domain of RBP7 (RpoE)"/>
    <property type="match status" value="1"/>
</dbReference>
<evidence type="ECO:0000313" key="7">
    <source>
        <dbReference type="Proteomes" id="UP000000641"/>
    </source>
</evidence>
<dbReference type="GO" id="GO:0003677">
    <property type="term" value="F:DNA binding"/>
    <property type="evidence" value="ECO:0007669"/>
    <property type="project" value="InterPro"/>
</dbReference>
<dbReference type="InterPro" id="IPR046399">
    <property type="entry name" value="RNApol_Rpo7"/>
</dbReference>
<comment type="catalytic activity">
    <reaction evidence="4">
        <text>RNA(n) + a ribonucleoside 5'-triphosphate = RNA(n+1) + diphosphate</text>
        <dbReference type="Rhea" id="RHEA:21248"/>
        <dbReference type="Rhea" id="RHEA-COMP:14527"/>
        <dbReference type="Rhea" id="RHEA-COMP:17342"/>
        <dbReference type="ChEBI" id="CHEBI:33019"/>
        <dbReference type="ChEBI" id="CHEBI:61557"/>
        <dbReference type="ChEBI" id="CHEBI:140395"/>
        <dbReference type="EC" id="2.7.7.6"/>
    </reaction>
</comment>
<dbReference type="NCBIfam" id="TIGR00448">
    <property type="entry name" value="rpoE"/>
    <property type="match status" value="1"/>
</dbReference>